<reference evidence="2" key="1">
    <citation type="journal article" date="2023" name="Insect Mol. Biol.">
        <title>Genome sequencing provides insights into the evolution of gene families encoding plant cell wall-degrading enzymes in longhorned beetles.</title>
        <authorList>
            <person name="Shin N.R."/>
            <person name="Okamura Y."/>
            <person name="Kirsch R."/>
            <person name="Pauchet Y."/>
        </authorList>
    </citation>
    <scope>NUCLEOTIDE SEQUENCE</scope>
    <source>
        <strain evidence="2">MMC_N1</strain>
    </source>
</reference>
<dbReference type="EMBL" id="JAPWTJ010002502">
    <property type="protein sequence ID" value="KAJ8965918.1"/>
    <property type="molecule type" value="Genomic_DNA"/>
</dbReference>
<evidence type="ECO:0000313" key="3">
    <source>
        <dbReference type="Proteomes" id="UP001162164"/>
    </source>
</evidence>
<gene>
    <name evidence="2" type="ORF">NQ317_014106</name>
</gene>
<organism evidence="2 3">
    <name type="scientific">Molorchus minor</name>
    <dbReference type="NCBI Taxonomy" id="1323400"/>
    <lineage>
        <taxon>Eukaryota</taxon>
        <taxon>Metazoa</taxon>
        <taxon>Ecdysozoa</taxon>
        <taxon>Arthropoda</taxon>
        <taxon>Hexapoda</taxon>
        <taxon>Insecta</taxon>
        <taxon>Pterygota</taxon>
        <taxon>Neoptera</taxon>
        <taxon>Endopterygota</taxon>
        <taxon>Coleoptera</taxon>
        <taxon>Polyphaga</taxon>
        <taxon>Cucujiformia</taxon>
        <taxon>Chrysomeloidea</taxon>
        <taxon>Cerambycidae</taxon>
        <taxon>Lamiinae</taxon>
        <taxon>Monochamini</taxon>
        <taxon>Molorchus</taxon>
    </lineage>
</organism>
<proteinExistence type="predicted"/>
<feature type="domain" description="Ubiquinol-cytochrome c chaperone" evidence="1">
    <location>
        <begin position="1"/>
        <end position="64"/>
    </location>
</feature>
<sequence length="85" mass="9356">MLSVRAMADGENGRHLRNYMVEALWGDVSQRVKQLGAGSGSSMKEQIVELSEQLQAALIAYDEGPPVKRHDISWGNMEKVLSIGN</sequence>
<dbReference type="Proteomes" id="UP001162164">
    <property type="component" value="Unassembled WGS sequence"/>
</dbReference>
<evidence type="ECO:0000259" key="1">
    <source>
        <dbReference type="Pfam" id="PF03981"/>
    </source>
</evidence>
<dbReference type="InterPro" id="IPR021150">
    <property type="entry name" value="Ubiq_cyt_c_chap"/>
</dbReference>
<comment type="caution">
    <text evidence="2">The sequence shown here is derived from an EMBL/GenBank/DDBJ whole genome shotgun (WGS) entry which is preliminary data.</text>
</comment>
<name>A0ABQ9IUB6_9CUCU</name>
<protein>
    <recommendedName>
        <fullName evidence="1">Ubiquinol-cytochrome c chaperone domain-containing protein</fullName>
    </recommendedName>
</protein>
<accession>A0ABQ9IUB6</accession>
<dbReference type="Pfam" id="PF03981">
    <property type="entry name" value="Ubiq_cyt_C_chap"/>
    <property type="match status" value="1"/>
</dbReference>
<evidence type="ECO:0000313" key="2">
    <source>
        <dbReference type="EMBL" id="KAJ8965918.1"/>
    </source>
</evidence>
<keyword evidence="3" id="KW-1185">Reference proteome</keyword>